<evidence type="ECO:0000256" key="1">
    <source>
        <dbReference type="SAM" id="Phobius"/>
    </source>
</evidence>
<dbReference type="RefSeq" id="WP_088817519.1">
    <property type="nucleotide sequence ID" value="NZ_FYEZ01000001.1"/>
</dbReference>
<reference evidence="2 3" key="1">
    <citation type="submission" date="2017-06" db="EMBL/GenBank/DDBJ databases">
        <authorList>
            <person name="Kim H.J."/>
            <person name="Triplett B.A."/>
        </authorList>
    </citation>
    <scope>NUCLEOTIDE SEQUENCE [LARGE SCALE GENOMIC DNA]</scope>
    <source>
        <strain evidence="2 3">DSM 22179</strain>
    </source>
</reference>
<dbReference type="Proteomes" id="UP000198122">
    <property type="component" value="Unassembled WGS sequence"/>
</dbReference>
<feature type="transmembrane region" description="Helical" evidence="1">
    <location>
        <begin position="17"/>
        <end position="40"/>
    </location>
</feature>
<gene>
    <name evidence="2" type="ORF">SAMN05445756_0523</name>
</gene>
<dbReference type="EMBL" id="FYEZ01000001">
    <property type="protein sequence ID" value="SNC61638.1"/>
    <property type="molecule type" value="Genomic_DNA"/>
</dbReference>
<keyword evidence="1" id="KW-0812">Transmembrane</keyword>
<evidence type="ECO:0000313" key="2">
    <source>
        <dbReference type="EMBL" id="SNC61638.1"/>
    </source>
</evidence>
<feature type="transmembrane region" description="Helical" evidence="1">
    <location>
        <begin position="157"/>
        <end position="179"/>
    </location>
</feature>
<feature type="transmembrane region" description="Helical" evidence="1">
    <location>
        <begin position="114"/>
        <end position="137"/>
    </location>
</feature>
<accession>A0A212T6I0</accession>
<name>A0A212T6I0_9MICO</name>
<organism evidence="2 3">
    <name type="scientific">Kytococcus aerolatus</name>
    <dbReference type="NCBI Taxonomy" id="592308"/>
    <lineage>
        <taxon>Bacteria</taxon>
        <taxon>Bacillati</taxon>
        <taxon>Actinomycetota</taxon>
        <taxon>Actinomycetes</taxon>
        <taxon>Micrococcales</taxon>
        <taxon>Kytococcaceae</taxon>
        <taxon>Kytococcus</taxon>
    </lineage>
</organism>
<keyword evidence="1" id="KW-0472">Membrane</keyword>
<evidence type="ECO:0000313" key="3">
    <source>
        <dbReference type="Proteomes" id="UP000198122"/>
    </source>
</evidence>
<feature type="transmembrane region" description="Helical" evidence="1">
    <location>
        <begin position="186"/>
        <end position="206"/>
    </location>
</feature>
<sequence>MGILTAELRKIFTTRMWWGLALTIFLLAFAISMLFGFMFGSNPVSYDQNMNEVPMDHLEVARSVYTGQMMSLTLGYILALVGGALVVGTDARYRTLTSTFLAEPRRARVMIAKVLAILTVGLVLGLAYLLGSFSGGAIPLAMNDISVFPEPLELGKTFLGCGAVIMLWCLFGVGLGILLPNPLWSTIVGVSLALIVEPIVTSLMTFSDVSWLSTVSKYMPSNATMAVTGLGDLFGMEILPWWGGILTMLAYGAVAALIGMLFTTNRDVN</sequence>
<proteinExistence type="predicted"/>
<dbReference type="OrthoDB" id="5244396at2"/>
<feature type="transmembrane region" description="Helical" evidence="1">
    <location>
        <begin position="73"/>
        <end position="93"/>
    </location>
</feature>
<dbReference type="AlphaFoldDB" id="A0A212T6I0"/>
<keyword evidence="1" id="KW-1133">Transmembrane helix</keyword>
<protein>
    <recommendedName>
        <fullName evidence="4">ABC-2 family transporter protein</fullName>
    </recommendedName>
</protein>
<feature type="transmembrane region" description="Helical" evidence="1">
    <location>
        <begin position="241"/>
        <end position="262"/>
    </location>
</feature>
<keyword evidence="3" id="KW-1185">Reference proteome</keyword>
<evidence type="ECO:0008006" key="4">
    <source>
        <dbReference type="Google" id="ProtNLM"/>
    </source>
</evidence>